<dbReference type="PANTHER" id="PTHR19353">
    <property type="entry name" value="FATTY ACID DESATURASE 2"/>
    <property type="match status" value="1"/>
</dbReference>
<feature type="domain" description="Fatty acid desaturase" evidence="2">
    <location>
        <begin position="69"/>
        <end position="330"/>
    </location>
</feature>
<sequence length="367" mass="40544">MNTITAETGTVRPDAAPRKRYVSDYTELAREVREAGLLRRRPLYYLLRSAILAVLLGACVAAVVVVGQSWWQLALAAILGVLLTQVAYLGHDAAHRQIFASGKRNEWLALVMGNVVVGLSHGWWMSKHTRHHANPNKVDVDPDVEPGALVFTTDVSAERRWKRGFGGWFVARQGTLFFPLLLLAGLNMHISGIRTVFGRGPVKYRAMEIPLLLFRLVLVPAALFFFLSPGLAAAFLGVQLAVFGFCMGATFAPNHKGMPMIPTDASVDFLRRQVLTSRNVRGSRAMDVAMGGLNYQIEHHLFPSMPSPNLRKVRPLVRRYCAERDVPYAEASLLESWGIVVRHLNQVGLGDADPFRCPLAAQLRSGG</sequence>
<dbReference type="PANTHER" id="PTHR19353:SF19">
    <property type="entry name" value="DELTA(5) FATTY ACID DESATURASE C-RELATED"/>
    <property type="match status" value="1"/>
</dbReference>
<keyword evidence="1" id="KW-0812">Transmembrane</keyword>
<feature type="transmembrane region" description="Helical" evidence="1">
    <location>
        <begin position="176"/>
        <end position="197"/>
    </location>
</feature>
<name>A0A6N9YS13_9ACTN</name>
<dbReference type="RefSeq" id="WP_163820541.1">
    <property type="nucleotide sequence ID" value="NZ_JAAGOB010000013.1"/>
</dbReference>
<dbReference type="Pfam" id="PF00487">
    <property type="entry name" value="FA_desaturase"/>
    <property type="match status" value="1"/>
</dbReference>
<evidence type="ECO:0000256" key="1">
    <source>
        <dbReference type="SAM" id="Phobius"/>
    </source>
</evidence>
<reference evidence="3 4" key="1">
    <citation type="submission" date="2020-02" db="EMBL/GenBank/DDBJ databases">
        <authorList>
            <person name="Li X.-J."/>
            <person name="Feng X.-M."/>
        </authorList>
    </citation>
    <scope>NUCLEOTIDE SEQUENCE [LARGE SCALE GENOMIC DNA]</scope>
    <source>
        <strain evidence="3 4">CGMCC 4.7225</strain>
    </source>
</reference>
<dbReference type="EMBL" id="JAAGOB010000013">
    <property type="protein sequence ID" value="NED97772.1"/>
    <property type="molecule type" value="Genomic_DNA"/>
</dbReference>
<keyword evidence="1" id="KW-1133">Transmembrane helix</keyword>
<protein>
    <submittedName>
        <fullName evidence="3">Acyl-CoA desaturase</fullName>
    </submittedName>
</protein>
<evidence type="ECO:0000313" key="3">
    <source>
        <dbReference type="EMBL" id="NED97772.1"/>
    </source>
</evidence>
<keyword evidence="4" id="KW-1185">Reference proteome</keyword>
<dbReference type="GO" id="GO:0008610">
    <property type="term" value="P:lipid biosynthetic process"/>
    <property type="evidence" value="ECO:0007669"/>
    <property type="project" value="UniProtKB-ARBA"/>
</dbReference>
<dbReference type="Proteomes" id="UP000469185">
    <property type="component" value="Unassembled WGS sequence"/>
</dbReference>
<dbReference type="InterPro" id="IPR012171">
    <property type="entry name" value="Fatty_acid_desaturase"/>
</dbReference>
<dbReference type="CDD" id="cd03506">
    <property type="entry name" value="Delta6-FADS-like"/>
    <property type="match status" value="1"/>
</dbReference>
<dbReference type="AlphaFoldDB" id="A0A6N9YS13"/>
<organism evidence="3 4">
    <name type="scientific">Phytoactinopolyspora alkaliphila</name>
    <dbReference type="NCBI Taxonomy" id="1783498"/>
    <lineage>
        <taxon>Bacteria</taxon>
        <taxon>Bacillati</taxon>
        <taxon>Actinomycetota</taxon>
        <taxon>Actinomycetes</taxon>
        <taxon>Jiangellales</taxon>
        <taxon>Jiangellaceae</taxon>
        <taxon>Phytoactinopolyspora</taxon>
    </lineage>
</organism>
<gene>
    <name evidence="3" type="ORF">G1H11_20955</name>
</gene>
<feature type="transmembrane region" description="Helical" evidence="1">
    <location>
        <begin position="70"/>
        <end position="88"/>
    </location>
</feature>
<evidence type="ECO:0000313" key="4">
    <source>
        <dbReference type="Proteomes" id="UP000469185"/>
    </source>
</evidence>
<feature type="transmembrane region" description="Helical" evidence="1">
    <location>
        <begin position="43"/>
        <end position="64"/>
    </location>
</feature>
<dbReference type="InterPro" id="IPR005804">
    <property type="entry name" value="FA_desaturase_dom"/>
</dbReference>
<dbReference type="GO" id="GO:0016020">
    <property type="term" value="C:membrane"/>
    <property type="evidence" value="ECO:0007669"/>
    <property type="project" value="TreeGrafter"/>
</dbReference>
<keyword evidence="1" id="KW-0472">Membrane</keyword>
<proteinExistence type="predicted"/>
<comment type="caution">
    <text evidence="3">The sequence shown here is derived from an EMBL/GenBank/DDBJ whole genome shotgun (WGS) entry which is preliminary data.</text>
</comment>
<dbReference type="PIRSF" id="PIRSF015921">
    <property type="entry name" value="FA_sphinglp_des"/>
    <property type="match status" value="1"/>
</dbReference>
<feature type="transmembrane region" description="Helical" evidence="1">
    <location>
        <begin position="209"/>
        <end position="227"/>
    </location>
</feature>
<feature type="transmembrane region" description="Helical" evidence="1">
    <location>
        <begin position="108"/>
        <end position="126"/>
    </location>
</feature>
<accession>A0A6N9YS13</accession>
<dbReference type="GO" id="GO:0016717">
    <property type="term" value="F:oxidoreductase activity, acting on paired donors, with oxidation of a pair of donors resulting in the reduction of molecular oxygen to two molecules of water"/>
    <property type="evidence" value="ECO:0007669"/>
    <property type="project" value="TreeGrafter"/>
</dbReference>
<evidence type="ECO:0000259" key="2">
    <source>
        <dbReference type="Pfam" id="PF00487"/>
    </source>
</evidence>